<gene>
    <name evidence="1" type="ORF">ACFPIK_11490</name>
</gene>
<keyword evidence="2" id="KW-1185">Reference proteome</keyword>
<protein>
    <submittedName>
        <fullName evidence="1">Uncharacterized protein</fullName>
    </submittedName>
</protein>
<dbReference type="Proteomes" id="UP001596163">
    <property type="component" value="Unassembled WGS sequence"/>
</dbReference>
<evidence type="ECO:0000313" key="2">
    <source>
        <dbReference type="Proteomes" id="UP001596163"/>
    </source>
</evidence>
<name>A0ABW0BXU2_9BACT</name>
<dbReference type="RefSeq" id="WP_377915344.1">
    <property type="nucleotide sequence ID" value="NZ_JBHSKS010000008.1"/>
</dbReference>
<dbReference type="EMBL" id="JBHSKS010000008">
    <property type="protein sequence ID" value="MFC5192391.1"/>
    <property type="molecule type" value="Genomic_DNA"/>
</dbReference>
<organism evidence="1 2">
    <name type="scientific">Algoriphagus aquatilis</name>
    <dbReference type="NCBI Taxonomy" id="490186"/>
    <lineage>
        <taxon>Bacteria</taxon>
        <taxon>Pseudomonadati</taxon>
        <taxon>Bacteroidota</taxon>
        <taxon>Cytophagia</taxon>
        <taxon>Cytophagales</taxon>
        <taxon>Cyclobacteriaceae</taxon>
        <taxon>Algoriphagus</taxon>
    </lineage>
</organism>
<proteinExistence type="predicted"/>
<sequence length="46" mass="5400">MFTLFKSSPKFPVVKPVNIRQIQNYLSKFEESLKAFEEVQKEAVHS</sequence>
<accession>A0ABW0BXU2</accession>
<comment type="caution">
    <text evidence="1">The sequence shown here is derived from an EMBL/GenBank/DDBJ whole genome shotgun (WGS) entry which is preliminary data.</text>
</comment>
<reference evidence="2" key="1">
    <citation type="journal article" date="2019" name="Int. J. Syst. Evol. Microbiol.">
        <title>The Global Catalogue of Microorganisms (GCM) 10K type strain sequencing project: providing services to taxonomists for standard genome sequencing and annotation.</title>
        <authorList>
            <consortium name="The Broad Institute Genomics Platform"/>
            <consortium name="The Broad Institute Genome Sequencing Center for Infectious Disease"/>
            <person name="Wu L."/>
            <person name="Ma J."/>
        </authorList>
    </citation>
    <scope>NUCLEOTIDE SEQUENCE [LARGE SCALE GENOMIC DNA]</scope>
    <source>
        <strain evidence="2">CGMCC 1.7030</strain>
    </source>
</reference>
<evidence type="ECO:0000313" key="1">
    <source>
        <dbReference type="EMBL" id="MFC5192391.1"/>
    </source>
</evidence>